<dbReference type="InterPro" id="IPR038602">
    <property type="entry name" value="Mite_allergen_7_sf"/>
</dbReference>
<keyword evidence="1" id="KW-0732">Signal</keyword>
<evidence type="ECO:0000313" key="2">
    <source>
        <dbReference type="EMBL" id="KAF7287565.1"/>
    </source>
</evidence>
<feature type="signal peptide" evidence="1">
    <location>
        <begin position="1"/>
        <end position="16"/>
    </location>
</feature>
<proteinExistence type="predicted"/>
<dbReference type="AlphaFoldDB" id="A0A834MNH8"/>
<gene>
    <name evidence="2" type="ORF">GWI33_005928</name>
</gene>
<evidence type="ECO:0000256" key="1">
    <source>
        <dbReference type="SAM" id="SignalP"/>
    </source>
</evidence>
<dbReference type="Gene3D" id="3.15.10.50">
    <property type="match status" value="1"/>
</dbReference>
<dbReference type="InterPro" id="IPR020234">
    <property type="entry name" value="Mite_allergen_group-7"/>
</dbReference>
<dbReference type="Pfam" id="PF16984">
    <property type="entry name" value="Grp7_allergen"/>
    <property type="match status" value="1"/>
</dbReference>
<accession>A0A834MNH8</accession>
<comment type="caution">
    <text evidence="2">The sequence shown here is derived from an EMBL/GenBank/DDBJ whole genome shotgun (WGS) entry which is preliminary data.</text>
</comment>
<feature type="chain" id="PRO_5032385263" evidence="1">
    <location>
        <begin position="17"/>
        <end position="250"/>
    </location>
</feature>
<dbReference type="EMBL" id="JAACXV010000004">
    <property type="protein sequence ID" value="KAF7287565.1"/>
    <property type="molecule type" value="Genomic_DNA"/>
</dbReference>
<reference evidence="2" key="1">
    <citation type="submission" date="2020-08" db="EMBL/GenBank/DDBJ databases">
        <title>Genome sequencing and assembly of the red palm weevil Rhynchophorus ferrugineus.</title>
        <authorList>
            <person name="Dias G.B."/>
            <person name="Bergman C.M."/>
            <person name="Manee M."/>
        </authorList>
    </citation>
    <scope>NUCLEOTIDE SEQUENCE</scope>
    <source>
        <strain evidence="2">AA-2017</strain>
        <tissue evidence="2">Whole larva</tissue>
    </source>
</reference>
<protein>
    <submittedName>
        <fullName evidence="2">Uncharacterized protein</fullName>
    </submittedName>
</protein>
<organism evidence="2 3">
    <name type="scientific">Rhynchophorus ferrugineus</name>
    <name type="common">Red palm weevil</name>
    <name type="synonym">Curculio ferrugineus</name>
    <dbReference type="NCBI Taxonomy" id="354439"/>
    <lineage>
        <taxon>Eukaryota</taxon>
        <taxon>Metazoa</taxon>
        <taxon>Ecdysozoa</taxon>
        <taxon>Arthropoda</taxon>
        <taxon>Hexapoda</taxon>
        <taxon>Insecta</taxon>
        <taxon>Pterygota</taxon>
        <taxon>Neoptera</taxon>
        <taxon>Endopterygota</taxon>
        <taxon>Coleoptera</taxon>
        <taxon>Polyphaga</taxon>
        <taxon>Cucujiformia</taxon>
        <taxon>Curculionidae</taxon>
        <taxon>Dryophthorinae</taxon>
        <taxon>Rhynchophorus</taxon>
    </lineage>
</organism>
<sequence length="250" mass="27649">MLLIPVLLVTFSLCYGNSLNSEPLQSPDQVLASNIKQWIGPNELEIIKPNITSQKGGIEIRINVIVDLVLGLLQKIIVKSGFDPLKLEDEVIKLQPTGTVTLTDGWLYNISTINRYDDVVIRVSAAEKKVSLSLPISFDSIGFTYIYDTKYLLLNIKGGVEGKISDIRIDMVFSFDTCNSTFAVDKFSLQDTGDFTIEFTGNELTDWLVNAMSNAIAAVVQPIIINVIETFVKTAADSIVEIINNFIHSI</sequence>
<keyword evidence="3" id="KW-1185">Reference proteome</keyword>
<name>A0A834MNH8_RHYFE</name>
<dbReference type="OrthoDB" id="6419576at2759"/>
<dbReference type="Proteomes" id="UP000625711">
    <property type="component" value="Unassembled WGS sequence"/>
</dbReference>
<evidence type="ECO:0000313" key="3">
    <source>
        <dbReference type="Proteomes" id="UP000625711"/>
    </source>
</evidence>